<accession>A0A3D9LIG2</accession>
<name>A0A3D9LIG2_MARFU</name>
<dbReference type="Proteomes" id="UP000256779">
    <property type="component" value="Unassembled WGS sequence"/>
</dbReference>
<gene>
    <name evidence="1" type="ORF">C7460_101338</name>
</gene>
<keyword evidence="2" id="KW-1185">Reference proteome</keyword>
<dbReference type="EMBL" id="QREG01000001">
    <property type="protein sequence ID" value="REE05819.1"/>
    <property type="molecule type" value="Genomic_DNA"/>
</dbReference>
<comment type="caution">
    <text evidence="1">The sequence shown here is derived from an EMBL/GenBank/DDBJ whole genome shotgun (WGS) entry which is preliminary data.</text>
</comment>
<sequence length="517" mass="60626">MIRFWIFLGIGVMFLSEASHAQRKKDQDTSAHIYQPGRIEFDVSDYGEEYRVINGEEDGLLVTIETEDRGEGGFNWTFHYVDTALNKVWTRIYPVPYESYLTGYEYHDGQFFLLYNVSRYRNEDMLLLIIDIDKVEITEVEINTVFPVQLTYFEVLANNIIFAGYTNFRPVLLTFDLDEQKPRVVPGFYNNNSDILDLIIDDDAGMFTVIQSERMQNRKYTVRAKTFTPSGDLVQNNTVLPGDKKNLVDGASTIFFGGFQYIAGTYSKKSSQYSRGLYLAKFVNGRQQFIRYHEYADLTNFFGYMNERREQRIKDRIERKRAKGKKARFSYRLLVHDIIERGDEYLMIAEAYYPRYSSYSNSNPYYWNNSGRYNPSFMGYKYTHAVVVSFDRNGNIIWDNSFEINDIETFGLEEFVAVNTYEDQVVLMYLEENTIRSKVVRGNEIVEGKTFNPVRLSYAEDEVKTRDPEVEGLKVWYDQTMYAYGEQRIHNDNAVGGDYSRKVFYINKIKYQVGEVN</sequence>
<evidence type="ECO:0000313" key="1">
    <source>
        <dbReference type="EMBL" id="REE05819.1"/>
    </source>
</evidence>
<protein>
    <submittedName>
        <fullName evidence="1">Uncharacterized protein</fullName>
    </submittedName>
</protein>
<dbReference type="AlphaFoldDB" id="A0A3D9LIG2"/>
<proteinExistence type="predicted"/>
<reference evidence="1 2" key="1">
    <citation type="submission" date="2018-07" db="EMBL/GenBank/DDBJ databases">
        <title>Genomic Encyclopedia of Type Strains, Phase IV (KMG-IV): sequencing the most valuable type-strain genomes for metagenomic binning, comparative biology and taxonomic classification.</title>
        <authorList>
            <person name="Goeker M."/>
        </authorList>
    </citation>
    <scope>NUCLEOTIDE SEQUENCE [LARGE SCALE GENOMIC DNA]</scope>
    <source>
        <strain evidence="1 2">DSM 4134</strain>
    </source>
</reference>
<evidence type="ECO:0000313" key="2">
    <source>
        <dbReference type="Proteomes" id="UP000256779"/>
    </source>
</evidence>
<organism evidence="1 2">
    <name type="scientific">Marinoscillum furvescens DSM 4134</name>
    <dbReference type="NCBI Taxonomy" id="1122208"/>
    <lineage>
        <taxon>Bacteria</taxon>
        <taxon>Pseudomonadati</taxon>
        <taxon>Bacteroidota</taxon>
        <taxon>Cytophagia</taxon>
        <taxon>Cytophagales</taxon>
        <taxon>Reichenbachiellaceae</taxon>
        <taxon>Marinoscillum</taxon>
    </lineage>
</organism>